<evidence type="ECO:0000256" key="1">
    <source>
        <dbReference type="SAM" id="MobiDB-lite"/>
    </source>
</evidence>
<comment type="caution">
    <text evidence="2">The sequence shown here is derived from an EMBL/GenBank/DDBJ whole genome shotgun (WGS) entry which is preliminary data.</text>
</comment>
<sequence length="340" mass="38269">MGMLYCKFCNRGCDANCFDSHRTRYYCHDSRCPGSEPRGSDRGRRSSSTLRPEPPSRSSSTLRPELSRSSSKRYSSSRSSSSVRRTPERRESISRTSTPVSGMCYSRDARTGERFSYPCNPNEDRDHMRICAKYPPPKRGFRYGYDNDGVVVSFSVSREADDYCDRADMDYRRERPERPPSRSASYRGGGDPGIERPHSRSASYRGGGDAGTPKRSYSTRGRDFDDRGGGLGRSYSTRDTRPRDMDQGGGGGLGRRPSMSRRHQSARDEYAYAGSGGRSYESSRPRYPPGYMNQNYGSWSGRHEPSAGMGSSLRPEAAEEPKRKIVTPEEVDWEIETVID</sequence>
<feature type="compositionally biased region" description="Basic and acidic residues" evidence="1">
    <location>
        <begin position="167"/>
        <end position="180"/>
    </location>
</feature>
<feature type="compositionally biased region" description="Basic and acidic residues" evidence="1">
    <location>
        <begin position="316"/>
        <end position="327"/>
    </location>
</feature>
<feature type="compositionally biased region" description="Low complexity" evidence="1">
    <location>
        <begin position="67"/>
        <end position="84"/>
    </location>
</feature>
<evidence type="ECO:0000313" key="2">
    <source>
        <dbReference type="EMBL" id="KAK8023569.1"/>
    </source>
</evidence>
<evidence type="ECO:0000313" key="3">
    <source>
        <dbReference type="Proteomes" id="UP001444661"/>
    </source>
</evidence>
<proteinExistence type="predicted"/>
<organism evidence="2 3">
    <name type="scientific">Apiospora rasikravindrae</name>
    <dbReference type="NCBI Taxonomy" id="990691"/>
    <lineage>
        <taxon>Eukaryota</taxon>
        <taxon>Fungi</taxon>
        <taxon>Dikarya</taxon>
        <taxon>Ascomycota</taxon>
        <taxon>Pezizomycotina</taxon>
        <taxon>Sordariomycetes</taxon>
        <taxon>Xylariomycetidae</taxon>
        <taxon>Amphisphaeriales</taxon>
        <taxon>Apiosporaceae</taxon>
        <taxon>Apiospora</taxon>
    </lineage>
</organism>
<reference evidence="2 3" key="1">
    <citation type="submission" date="2023-01" db="EMBL/GenBank/DDBJ databases">
        <title>Analysis of 21 Apiospora genomes using comparative genomics revels a genus with tremendous synthesis potential of carbohydrate active enzymes and secondary metabolites.</title>
        <authorList>
            <person name="Sorensen T."/>
        </authorList>
    </citation>
    <scope>NUCLEOTIDE SEQUENCE [LARGE SCALE GENOMIC DNA]</scope>
    <source>
        <strain evidence="2 3">CBS 33761</strain>
    </source>
</reference>
<feature type="region of interest" description="Disordered" evidence="1">
    <location>
        <begin position="167"/>
        <end position="328"/>
    </location>
</feature>
<dbReference type="EMBL" id="JAQQWK010000011">
    <property type="protein sequence ID" value="KAK8023569.1"/>
    <property type="molecule type" value="Genomic_DNA"/>
</dbReference>
<accession>A0ABR1S2F2</accession>
<feature type="compositionally biased region" description="Basic and acidic residues" evidence="1">
    <location>
        <begin position="236"/>
        <end position="246"/>
    </location>
</feature>
<feature type="region of interest" description="Disordered" evidence="1">
    <location>
        <begin position="31"/>
        <end position="107"/>
    </location>
</feature>
<keyword evidence="3" id="KW-1185">Reference proteome</keyword>
<protein>
    <submittedName>
        <fullName evidence="2">Uncharacterized protein</fullName>
    </submittedName>
</protein>
<dbReference type="Proteomes" id="UP001444661">
    <property type="component" value="Unassembled WGS sequence"/>
</dbReference>
<gene>
    <name evidence="2" type="ORF">PG993_011635</name>
</gene>
<name>A0ABR1S2F2_9PEZI</name>